<accession>B8J5E8</accession>
<name>B8J5E8_ANAD2</name>
<dbReference type="SUPFAM" id="SSF160246">
    <property type="entry name" value="EspE N-terminal domain-like"/>
    <property type="match status" value="1"/>
</dbReference>
<dbReference type="InterPro" id="IPR007831">
    <property type="entry name" value="T2SS_GspE_N"/>
</dbReference>
<evidence type="ECO:0000259" key="1">
    <source>
        <dbReference type="Pfam" id="PF05157"/>
    </source>
</evidence>
<dbReference type="HOGENOM" id="CLU_1585476_0_0_7"/>
<dbReference type="AlphaFoldDB" id="B8J5E8"/>
<dbReference type="Pfam" id="PF05157">
    <property type="entry name" value="MshEN"/>
    <property type="match status" value="1"/>
</dbReference>
<evidence type="ECO:0000313" key="2">
    <source>
        <dbReference type="EMBL" id="ACL66810.1"/>
    </source>
</evidence>
<protein>
    <submittedName>
        <fullName evidence="2">General secretory system II protein E domain protein</fullName>
    </submittedName>
</protein>
<dbReference type="Gene3D" id="3.30.300.160">
    <property type="entry name" value="Type II secretion system, protein E, N-terminal domain"/>
    <property type="match status" value="1"/>
</dbReference>
<gene>
    <name evidence="2" type="ordered locus">A2cp1_3480</name>
</gene>
<reference evidence="2" key="1">
    <citation type="submission" date="2009-01" db="EMBL/GenBank/DDBJ databases">
        <title>Complete sequence of Anaeromyxobacter dehalogenans 2CP-1.</title>
        <authorList>
            <consortium name="US DOE Joint Genome Institute"/>
            <person name="Lucas S."/>
            <person name="Copeland A."/>
            <person name="Lapidus A."/>
            <person name="Glavina del Rio T."/>
            <person name="Dalin E."/>
            <person name="Tice H."/>
            <person name="Bruce D."/>
            <person name="Goodwin L."/>
            <person name="Pitluck S."/>
            <person name="Saunders E."/>
            <person name="Brettin T."/>
            <person name="Detter J.C."/>
            <person name="Han C."/>
            <person name="Larimer F."/>
            <person name="Land M."/>
            <person name="Hauser L."/>
            <person name="Kyrpides N."/>
            <person name="Ovchinnikova G."/>
            <person name="Beliaev A.S."/>
            <person name="Richardson P."/>
        </authorList>
    </citation>
    <scope>NUCLEOTIDE SEQUENCE</scope>
    <source>
        <strain evidence="2">2CP-1</strain>
    </source>
</reference>
<dbReference type="Proteomes" id="UP000007089">
    <property type="component" value="Chromosome"/>
</dbReference>
<dbReference type="RefSeq" id="WP_015934607.1">
    <property type="nucleotide sequence ID" value="NC_011891.1"/>
</dbReference>
<dbReference type="EMBL" id="CP001359">
    <property type="protein sequence ID" value="ACL66810.1"/>
    <property type="molecule type" value="Genomic_DNA"/>
</dbReference>
<keyword evidence="3" id="KW-1185">Reference proteome</keyword>
<dbReference type="InterPro" id="IPR037257">
    <property type="entry name" value="T2SS_E_N_sf"/>
</dbReference>
<dbReference type="KEGG" id="acp:A2cp1_3480"/>
<proteinExistence type="predicted"/>
<sequence length="181" mass="19361">MARMRIGELLVAQGAIDAVQLESALAHQRRWGGRLGRSIVSLGFLGEPVVLGAVGAQLGVPFMEIGDRHVPPAVLRLLPEKLIRTRNVLPLSRVNEPRGAAVVVALADPGDLGVLDEIAFATGLRVKPVLAADDDLTRAIARLLDGATFRPGGFAYRPDAVDLPEDTSPLTLLRRGDGWMH</sequence>
<evidence type="ECO:0000313" key="3">
    <source>
        <dbReference type="Proteomes" id="UP000007089"/>
    </source>
</evidence>
<organism evidence="2 3">
    <name type="scientific">Anaeromyxobacter dehalogenans (strain ATCC BAA-258 / DSM 21875 / 2CP-1)</name>
    <dbReference type="NCBI Taxonomy" id="455488"/>
    <lineage>
        <taxon>Bacteria</taxon>
        <taxon>Pseudomonadati</taxon>
        <taxon>Myxococcota</taxon>
        <taxon>Myxococcia</taxon>
        <taxon>Myxococcales</taxon>
        <taxon>Cystobacterineae</taxon>
        <taxon>Anaeromyxobacteraceae</taxon>
        <taxon>Anaeromyxobacter</taxon>
    </lineage>
</organism>
<feature type="domain" description="Type II secretion system protein GspE N-terminal" evidence="1">
    <location>
        <begin position="58"/>
        <end position="147"/>
    </location>
</feature>